<organism evidence="1 2">
    <name type="scientific">Danio rerio</name>
    <name type="common">Zebrafish</name>
    <name type="synonym">Brachydanio rerio</name>
    <dbReference type="NCBI Taxonomy" id="7955"/>
    <lineage>
        <taxon>Eukaryota</taxon>
        <taxon>Metazoa</taxon>
        <taxon>Chordata</taxon>
        <taxon>Craniata</taxon>
        <taxon>Vertebrata</taxon>
        <taxon>Euteleostomi</taxon>
        <taxon>Actinopterygii</taxon>
        <taxon>Neopterygii</taxon>
        <taxon>Teleostei</taxon>
        <taxon>Ostariophysi</taxon>
        <taxon>Cypriniformes</taxon>
        <taxon>Danionidae</taxon>
        <taxon>Danioninae</taxon>
        <taxon>Danio</taxon>
    </lineage>
</organism>
<dbReference type="Proteomes" id="UP000000437">
    <property type="component" value="Chromosome 25"/>
</dbReference>
<name>A0AC58IWC8_DANRE</name>
<gene>
    <name evidence="2" type="primary">lipcb</name>
</gene>
<evidence type="ECO:0000313" key="2">
    <source>
        <dbReference type="RefSeq" id="XP_073798539.1"/>
    </source>
</evidence>
<accession>A0AC58IWC8</accession>
<dbReference type="RefSeq" id="XP_073798539.1">
    <property type="nucleotide sequence ID" value="XM_073942438.1"/>
</dbReference>
<proteinExistence type="predicted"/>
<reference evidence="2" key="1">
    <citation type="submission" date="2025-08" db="UniProtKB">
        <authorList>
            <consortium name="RefSeq"/>
        </authorList>
    </citation>
    <scope>IDENTIFICATION</scope>
    <source>
        <strain evidence="2">Tuebingen</strain>
        <tissue evidence="2">Fibroblasts and whole tissue</tissue>
    </source>
</reference>
<evidence type="ECO:0000313" key="1">
    <source>
        <dbReference type="Proteomes" id="UP000000437"/>
    </source>
</evidence>
<protein>
    <submittedName>
        <fullName evidence="2">Hepatic triacylglycerol lipase</fullName>
    </submittedName>
</protein>
<sequence length="523" mass="57867">MIFILILILTASVRTHTHTTAPQGRAPQTAPVSESAPENETAPVSVSTPVSETAAEMTPESVGAPVLQSRFHLYHAGSLFEETCALRPYSRESLNTCRYNSSDPLVIIIHGWTMNGLMEPWIFHLASALKLRLQQVNVLISDWRTLALQPYPAAVRCCRQVGQEVAALLTWLQEVAQLSMDDVHLIGYSLGAHVAGFAGSHFRGTRKLGRITGLDPAGPHFEGLPALDRLSPDDAQFVDAIHTFTKSPLLPGVGIKQSVAHVDFYPNGGTFQPGCKISDIYSNVYQYGLQGVPKTIKCSHERAVRLFTDSLLNTSRPLLGFRCRDNSAFSRGQCLDCSRRRCNTLGFSVRREHSGGKGLYLRTGPETPYTVFHYQVRVLLRGPLELLEAPVSVMLNGTGGQTGDVPLILHQHSSGQVLSSLLAAGADLGLLSSVRLLWKGDPLLSGWLRRVHNIWNIWSGTEPEPELHIWRISVKSGETQQKWWFCGVSSNVTRLQASDQQEFTLCRLLHKRSSTHTRRRTET</sequence>
<keyword evidence="1" id="KW-1185">Reference proteome</keyword>